<evidence type="ECO:0000313" key="2">
    <source>
        <dbReference type="Proteomes" id="UP000092508"/>
    </source>
</evidence>
<dbReference type="OrthoDB" id="9814774at2"/>
<dbReference type="AlphaFoldDB" id="A0A1B8QB15"/>
<dbReference type="Gene3D" id="3.10.129.10">
    <property type="entry name" value="Hotdog Thioesterase"/>
    <property type="match status" value="1"/>
</dbReference>
<dbReference type="STRING" id="34059.A9308_07910"/>
<evidence type="ECO:0000313" key="1">
    <source>
        <dbReference type="EMBL" id="OBX76584.1"/>
    </source>
</evidence>
<protein>
    <submittedName>
        <fullName evidence="1">DUF4442 domain-containing protein</fullName>
    </submittedName>
</protein>
<dbReference type="InterPro" id="IPR027961">
    <property type="entry name" value="DUF4442"/>
</dbReference>
<dbReference type="Pfam" id="PF14539">
    <property type="entry name" value="DUF4442"/>
    <property type="match status" value="1"/>
</dbReference>
<sequence length="180" mass="20148">MSQSAKIFNSARQQLKRRVSLMQHPKLLAKLVSLYPPYLGARVQVDAVDFAQHRVCVSMPLSPLNKNIVGTQFGGSLYSMTDPFMMFLLMDALGDDYVVWDKAACIDFIKAGTSRVFAEFHLTDDEIAKVRALASDGRAVFREYTITITDEAGDTVATVKKTVYVRLRAFSKSKNQTVAW</sequence>
<accession>A0A1B8QB15</accession>
<dbReference type="EMBL" id="LZMZ01000029">
    <property type="protein sequence ID" value="OBX76584.1"/>
    <property type="molecule type" value="Genomic_DNA"/>
</dbReference>
<gene>
    <name evidence="1" type="ORF">A9308_07910</name>
</gene>
<dbReference type="InterPro" id="IPR029069">
    <property type="entry name" value="HotDog_dom_sf"/>
</dbReference>
<dbReference type="RefSeq" id="WP_067237331.1">
    <property type="nucleotide sequence ID" value="NZ_LZMZ01000029.1"/>
</dbReference>
<organism evidence="1 2">
    <name type="scientific">Faucicola atlantae</name>
    <dbReference type="NCBI Taxonomy" id="34059"/>
    <lineage>
        <taxon>Bacteria</taxon>
        <taxon>Pseudomonadati</taxon>
        <taxon>Pseudomonadota</taxon>
        <taxon>Gammaproteobacteria</taxon>
        <taxon>Moraxellales</taxon>
        <taxon>Moraxellaceae</taxon>
        <taxon>Faucicola</taxon>
    </lineage>
</organism>
<reference evidence="1 2" key="1">
    <citation type="submission" date="2016-06" db="EMBL/GenBank/DDBJ databases">
        <title>Draft genome of Moraxella atlantae CCUG 66109.</title>
        <authorList>
            <person name="Salva-Serra F."/>
            <person name="Engstrom-Jakobsson H."/>
            <person name="Thorell K."/>
            <person name="Gonzales-Siles L."/>
            <person name="Karlsson R."/>
            <person name="Boulund F."/>
            <person name="Engstrand L."/>
            <person name="Kristiansson E."/>
            <person name="Moore E."/>
        </authorList>
    </citation>
    <scope>NUCLEOTIDE SEQUENCE [LARGE SCALE GENOMIC DNA]</scope>
    <source>
        <strain evidence="1 2">CCUG 66109</strain>
    </source>
</reference>
<proteinExistence type="predicted"/>
<dbReference type="Proteomes" id="UP000092508">
    <property type="component" value="Unassembled WGS sequence"/>
</dbReference>
<name>A0A1B8QB15_9GAMM</name>
<comment type="caution">
    <text evidence="1">The sequence shown here is derived from an EMBL/GenBank/DDBJ whole genome shotgun (WGS) entry which is preliminary data.</text>
</comment>
<dbReference type="SUPFAM" id="SSF54637">
    <property type="entry name" value="Thioesterase/thiol ester dehydrase-isomerase"/>
    <property type="match status" value="1"/>
</dbReference>